<feature type="compositionally biased region" description="Basic residues" evidence="1">
    <location>
        <begin position="88"/>
        <end position="101"/>
    </location>
</feature>
<sequence length="153" mass="15978">MASGQDSSGTTLMDLITSDPSAAPTSGSVASSQQPSSGGGGGSVGSLLGKPTAAPADRKSKKTTLMQIQNETISAAKALNPVKALPQRNRKKKARTHPSRTHRPAISALFVVSPCGICSSCSPSRTRNWRGASTSLPRRAIRFVLLFLSYRIA</sequence>
<evidence type="ECO:0000313" key="2">
    <source>
        <dbReference type="EMBL" id="GJN30986.1"/>
    </source>
</evidence>
<protein>
    <submittedName>
        <fullName evidence="2">Uncharacterized protein</fullName>
    </submittedName>
</protein>
<evidence type="ECO:0000256" key="1">
    <source>
        <dbReference type="SAM" id="MobiDB-lite"/>
    </source>
</evidence>
<comment type="caution">
    <text evidence="2">The sequence shown here is derived from an EMBL/GenBank/DDBJ whole genome shotgun (WGS) entry which is preliminary data.</text>
</comment>
<reference evidence="2" key="2">
    <citation type="submission" date="2021-12" db="EMBL/GenBank/DDBJ databases">
        <title>Resequencing data analysis of finger millet.</title>
        <authorList>
            <person name="Hatakeyama M."/>
            <person name="Aluri S."/>
            <person name="Balachadran M.T."/>
            <person name="Sivarajan S.R."/>
            <person name="Poveda L."/>
            <person name="Shimizu-Inatsugi R."/>
            <person name="Schlapbach R."/>
            <person name="Sreeman S.M."/>
            <person name="Shimizu K.K."/>
        </authorList>
    </citation>
    <scope>NUCLEOTIDE SEQUENCE</scope>
</reference>
<dbReference type="AlphaFoldDB" id="A0AAV5F804"/>
<keyword evidence="3" id="KW-1185">Reference proteome</keyword>
<feature type="region of interest" description="Disordered" evidence="1">
    <location>
        <begin position="1"/>
        <end position="63"/>
    </location>
</feature>
<dbReference type="Proteomes" id="UP001054889">
    <property type="component" value="Unassembled WGS sequence"/>
</dbReference>
<name>A0AAV5F804_ELECO</name>
<gene>
    <name evidence="2" type="primary">gb19337</name>
    <name evidence="2" type="ORF">PR202_gb19337</name>
</gene>
<accession>A0AAV5F804</accession>
<dbReference type="EMBL" id="BQKI01000082">
    <property type="protein sequence ID" value="GJN30986.1"/>
    <property type="molecule type" value="Genomic_DNA"/>
</dbReference>
<proteinExistence type="predicted"/>
<reference evidence="2" key="1">
    <citation type="journal article" date="2018" name="DNA Res.">
        <title>Multiple hybrid de novo genome assembly of finger millet, an orphan allotetraploid crop.</title>
        <authorList>
            <person name="Hatakeyama M."/>
            <person name="Aluri S."/>
            <person name="Balachadran M.T."/>
            <person name="Sivarajan S.R."/>
            <person name="Patrignani A."/>
            <person name="Gruter S."/>
            <person name="Poveda L."/>
            <person name="Shimizu-Inatsugi R."/>
            <person name="Baeten J."/>
            <person name="Francoijs K.J."/>
            <person name="Nataraja K.N."/>
            <person name="Reddy Y.A.N."/>
            <person name="Phadnis S."/>
            <person name="Ravikumar R.L."/>
            <person name="Schlapbach R."/>
            <person name="Sreeman S.M."/>
            <person name="Shimizu K.K."/>
        </authorList>
    </citation>
    <scope>NUCLEOTIDE SEQUENCE</scope>
</reference>
<organism evidence="2 3">
    <name type="scientific">Eleusine coracana subsp. coracana</name>
    <dbReference type="NCBI Taxonomy" id="191504"/>
    <lineage>
        <taxon>Eukaryota</taxon>
        <taxon>Viridiplantae</taxon>
        <taxon>Streptophyta</taxon>
        <taxon>Embryophyta</taxon>
        <taxon>Tracheophyta</taxon>
        <taxon>Spermatophyta</taxon>
        <taxon>Magnoliopsida</taxon>
        <taxon>Liliopsida</taxon>
        <taxon>Poales</taxon>
        <taxon>Poaceae</taxon>
        <taxon>PACMAD clade</taxon>
        <taxon>Chloridoideae</taxon>
        <taxon>Cynodonteae</taxon>
        <taxon>Eleusininae</taxon>
        <taxon>Eleusine</taxon>
    </lineage>
</organism>
<feature type="compositionally biased region" description="Low complexity" evidence="1">
    <location>
        <begin position="26"/>
        <end position="36"/>
    </location>
</feature>
<evidence type="ECO:0000313" key="3">
    <source>
        <dbReference type="Proteomes" id="UP001054889"/>
    </source>
</evidence>
<feature type="compositionally biased region" description="Polar residues" evidence="1">
    <location>
        <begin position="1"/>
        <end position="11"/>
    </location>
</feature>
<feature type="region of interest" description="Disordered" evidence="1">
    <location>
        <begin position="77"/>
        <end position="101"/>
    </location>
</feature>